<keyword evidence="4" id="KW-0472">Membrane</keyword>
<dbReference type="InterPro" id="IPR002165">
    <property type="entry name" value="Plexin_repeat"/>
</dbReference>
<dbReference type="Pfam" id="PF01437">
    <property type="entry name" value="PSI"/>
    <property type="match status" value="1"/>
</dbReference>
<dbReference type="SUPFAM" id="SSF56436">
    <property type="entry name" value="C-type lectin-like"/>
    <property type="match status" value="1"/>
</dbReference>
<dbReference type="PANTHER" id="PTHR46376:SF3">
    <property type="entry name" value="ATTRACTIN"/>
    <property type="match status" value="1"/>
</dbReference>
<feature type="domain" description="PSI" evidence="6">
    <location>
        <begin position="135"/>
        <end position="186"/>
    </location>
</feature>
<sequence length="196" mass="21621">MRGVVDVALKEESALPIMLGFQLVTVKSTSAGDYVGKKAPLCQLATDSKLTLTPWVDLRKSNMTHWFWEDMTPFTNSLLQWMPSEPSDAGFCGILSEPTVRGLKAATCINPLNGSICERPGKDTANHSAKQCRTPCALRTACGECTSSSSECMWCSNMKQCVDSNAYVASFPFGQCMEWYTMSSCPGECKREFWHS</sequence>
<keyword evidence="2" id="KW-0880">Kelch repeat</keyword>
<dbReference type="Proteomes" id="UP000662637">
    <property type="component" value="Unassembled WGS sequence"/>
</dbReference>
<evidence type="ECO:0000256" key="3">
    <source>
        <dbReference type="ARBA" id="ARBA00022737"/>
    </source>
</evidence>
<keyword evidence="3" id="KW-0677">Repeat</keyword>
<reference evidence="7" key="1">
    <citation type="submission" date="2020-08" db="EMBL/GenBank/DDBJ databases">
        <authorList>
            <person name="Shumante A."/>
            <person name="Zimin A.V."/>
            <person name="Puiu D."/>
            <person name="Salzberg S.L."/>
        </authorList>
    </citation>
    <scope>NUCLEOTIDE SEQUENCE</scope>
    <source>
        <strain evidence="7">WC2-LM</strain>
        <tissue evidence="7">Liver</tissue>
    </source>
</reference>
<name>A0A834Q6B1_MARMO</name>
<evidence type="ECO:0000256" key="5">
    <source>
        <dbReference type="ARBA" id="ARBA00023180"/>
    </source>
</evidence>
<dbReference type="InterPro" id="IPR016186">
    <property type="entry name" value="C-type_lectin-like/link_sf"/>
</dbReference>
<organism evidence="7 8">
    <name type="scientific">Marmota monax</name>
    <name type="common">Woodchuck</name>
    <dbReference type="NCBI Taxonomy" id="9995"/>
    <lineage>
        <taxon>Eukaryota</taxon>
        <taxon>Metazoa</taxon>
        <taxon>Chordata</taxon>
        <taxon>Craniata</taxon>
        <taxon>Vertebrata</taxon>
        <taxon>Euteleostomi</taxon>
        <taxon>Mammalia</taxon>
        <taxon>Eutheria</taxon>
        <taxon>Euarchontoglires</taxon>
        <taxon>Glires</taxon>
        <taxon>Rodentia</taxon>
        <taxon>Sciuromorpha</taxon>
        <taxon>Sciuridae</taxon>
        <taxon>Xerinae</taxon>
        <taxon>Marmotini</taxon>
        <taxon>Marmota</taxon>
    </lineage>
</organism>
<dbReference type="SMART" id="SM00423">
    <property type="entry name" value="PSI"/>
    <property type="match status" value="1"/>
</dbReference>
<evidence type="ECO:0000256" key="2">
    <source>
        <dbReference type="ARBA" id="ARBA00022441"/>
    </source>
</evidence>
<comment type="caution">
    <text evidence="7">The sequence shown here is derived from an EMBL/GenBank/DDBJ whole genome shotgun (WGS) entry which is preliminary data.</text>
</comment>
<dbReference type="GO" id="GO:0016020">
    <property type="term" value="C:membrane"/>
    <property type="evidence" value="ECO:0007669"/>
    <property type="project" value="UniProtKB-SubCell"/>
</dbReference>
<dbReference type="InterPro" id="IPR016201">
    <property type="entry name" value="PSI"/>
</dbReference>
<proteinExistence type="predicted"/>
<dbReference type="InterPro" id="IPR016187">
    <property type="entry name" value="CTDL_fold"/>
</dbReference>
<comment type="subcellular location">
    <subcellularLocation>
        <location evidence="1">Membrane</location>
    </subcellularLocation>
</comment>
<evidence type="ECO:0000313" key="7">
    <source>
        <dbReference type="EMBL" id="KAF7473574.1"/>
    </source>
</evidence>
<evidence type="ECO:0000256" key="1">
    <source>
        <dbReference type="ARBA" id="ARBA00004370"/>
    </source>
</evidence>
<evidence type="ECO:0000259" key="6">
    <source>
        <dbReference type="SMART" id="SM00423"/>
    </source>
</evidence>
<dbReference type="PANTHER" id="PTHR46376">
    <property type="entry name" value="LEUCINE-ZIPPER-LIKE TRANSCRIPTIONAL REGULATOR 1"/>
    <property type="match status" value="1"/>
</dbReference>
<protein>
    <recommendedName>
        <fullName evidence="6">PSI domain-containing protein</fullName>
    </recommendedName>
</protein>
<evidence type="ECO:0000256" key="4">
    <source>
        <dbReference type="ARBA" id="ARBA00023136"/>
    </source>
</evidence>
<accession>A0A834Q6B1</accession>
<dbReference type="GO" id="GO:0005794">
    <property type="term" value="C:Golgi apparatus"/>
    <property type="evidence" value="ECO:0007669"/>
    <property type="project" value="TreeGrafter"/>
</dbReference>
<evidence type="ECO:0000313" key="8">
    <source>
        <dbReference type="Proteomes" id="UP000662637"/>
    </source>
</evidence>
<dbReference type="EMBL" id="WJEC01006424">
    <property type="protein sequence ID" value="KAF7473574.1"/>
    <property type="molecule type" value="Genomic_DNA"/>
</dbReference>
<keyword evidence="5" id="KW-0325">Glycoprotein</keyword>
<dbReference type="InterPro" id="IPR051568">
    <property type="entry name" value="LZTR1/Attractin"/>
</dbReference>
<gene>
    <name evidence="7" type="ORF">GHT09_015824</name>
</gene>
<dbReference type="Gene3D" id="3.10.100.10">
    <property type="entry name" value="Mannose-Binding Protein A, subunit A"/>
    <property type="match status" value="1"/>
</dbReference>
<dbReference type="AlphaFoldDB" id="A0A834Q6B1"/>